<evidence type="ECO:0000313" key="2">
    <source>
        <dbReference type="Proteomes" id="UP000478052"/>
    </source>
</evidence>
<dbReference type="EMBL" id="VUJU01007531">
    <property type="protein sequence ID" value="KAF0744229.1"/>
    <property type="molecule type" value="Genomic_DNA"/>
</dbReference>
<sequence>MSQLHKAYHDLTKQVATKYTVGDNVMIRNVDTTLVKFKGPYKISKVLPHDRYVISDIEWHQMTRIPLNTVCSKGN</sequence>
<organism evidence="1 2">
    <name type="scientific">Aphis craccivora</name>
    <name type="common">Cowpea aphid</name>
    <dbReference type="NCBI Taxonomy" id="307492"/>
    <lineage>
        <taxon>Eukaryota</taxon>
        <taxon>Metazoa</taxon>
        <taxon>Ecdysozoa</taxon>
        <taxon>Arthropoda</taxon>
        <taxon>Hexapoda</taxon>
        <taxon>Insecta</taxon>
        <taxon>Pterygota</taxon>
        <taxon>Neoptera</taxon>
        <taxon>Paraneoptera</taxon>
        <taxon>Hemiptera</taxon>
        <taxon>Sternorrhyncha</taxon>
        <taxon>Aphidomorpha</taxon>
        <taxon>Aphidoidea</taxon>
        <taxon>Aphididae</taxon>
        <taxon>Aphidini</taxon>
        <taxon>Aphis</taxon>
        <taxon>Aphis</taxon>
    </lineage>
</organism>
<name>A0A6G0XUV5_APHCR</name>
<accession>A0A6G0XUV5</accession>
<protein>
    <submittedName>
        <fullName evidence="1">Uncharacterized protein</fullName>
    </submittedName>
</protein>
<dbReference type="Proteomes" id="UP000478052">
    <property type="component" value="Unassembled WGS sequence"/>
</dbReference>
<keyword evidence="2" id="KW-1185">Reference proteome</keyword>
<comment type="caution">
    <text evidence="1">The sequence shown here is derived from an EMBL/GenBank/DDBJ whole genome shotgun (WGS) entry which is preliminary data.</text>
</comment>
<evidence type="ECO:0000313" key="1">
    <source>
        <dbReference type="EMBL" id="KAF0744229.1"/>
    </source>
</evidence>
<gene>
    <name evidence="1" type="ORF">FWK35_00018400</name>
</gene>
<dbReference type="OrthoDB" id="6818458at2759"/>
<proteinExistence type="predicted"/>
<reference evidence="1 2" key="1">
    <citation type="submission" date="2019-08" db="EMBL/GenBank/DDBJ databases">
        <title>Whole genome of Aphis craccivora.</title>
        <authorList>
            <person name="Voronova N.V."/>
            <person name="Shulinski R.S."/>
            <person name="Bandarenka Y.V."/>
            <person name="Zhorov D.G."/>
            <person name="Warner D."/>
        </authorList>
    </citation>
    <scope>NUCLEOTIDE SEQUENCE [LARGE SCALE GENOMIC DNA]</scope>
    <source>
        <strain evidence="1">180601</strain>
        <tissue evidence="1">Whole Body</tissue>
    </source>
</reference>
<dbReference type="AlphaFoldDB" id="A0A6G0XUV5"/>